<dbReference type="PANTHER" id="PTHR12396:SF0">
    <property type="entry name" value="METHYL-CPG BINDING DOMAIN PROTEIN-LIKE, ISOFORM C"/>
    <property type="match status" value="1"/>
</dbReference>
<protein>
    <recommendedName>
        <fullName evidence="7">MBD domain-containing protein</fullName>
    </recommendedName>
</protein>
<evidence type="ECO:0000259" key="7">
    <source>
        <dbReference type="PROSITE" id="PS50982"/>
    </source>
</evidence>
<feature type="region of interest" description="Disordered" evidence="6">
    <location>
        <begin position="158"/>
        <end position="188"/>
    </location>
</feature>
<accession>A0A8S3ZU14</accession>
<dbReference type="Gene3D" id="3.30.890.10">
    <property type="entry name" value="Methyl-cpg-binding Protein 2, Chain A"/>
    <property type="match status" value="1"/>
</dbReference>
<keyword evidence="9" id="KW-1185">Reference proteome</keyword>
<evidence type="ECO:0000256" key="3">
    <source>
        <dbReference type="ARBA" id="ARBA00023125"/>
    </source>
</evidence>
<dbReference type="PANTHER" id="PTHR12396">
    <property type="entry name" value="METHYL-CPG BINDING PROTEIN, MBD"/>
    <property type="match status" value="1"/>
</dbReference>
<comment type="subcellular location">
    <subcellularLocation>
        <location evidence="1">Nucleus</location>
    </subcellularLocation>
</comment>
<keyword evidence="3" id="KW-0238">DNA-binding</keyword>
<evidence type="ECO:0000313" key="9">
    <source>
        <dbReference type="Proteomes" id="UP000678393"/>
    </source>
</evidence>
<reference evidence="8" key="1">
    <citation type="submission" date="2021-04" db="EMBL/GenBank/DDBJ databases">
        <authorList>
            <consortium name="Molecular Ecology Group"/>
        </authorList>
    </citation>
    <scope>NUCLEOTIDE SEQUENCE</scope>
</reference>
<dbReference type="SMART" id="SM00391">
    <property type="entry name" value="MBD"/>
    <property type="match status" value="1"/>
</dbReference>
<feature type="domain" description="MBD" evidence="7">
    <location>
        <begin position="276"/>
        <end position="347"/>
    </location>
</feature>
<dbReference type="InterPro" id="IPR016177">
    <property type="entry name" value="DNA-bd_dom_sf"/>
</dbReference>
<dbReference type="GO" id="GO:0005654">
    <property type="term" value="C:nucleoplasm"/>
    <property type="evidence" value="ECO:0007669"/>
    <property type="project" value="UniProtKB-ARBA"/>
</dbReference>
<feature type="region of interest" description="Disordered" evidence="6">
    <location>
        <begin position="359"/>
        <end position="396"/>
    </location>
</feature>
<evidence type="ECO:0000256" key="2">
    <source>
        <dbReference type="ARBA" id="ARBA00023015"/>
    </source>
</evidence>
<keyword evidence="2" id="KW-0805">Transcription regulation</keyword>
<evidence type="ECO:0000256" key="5">
    <source>
        <dbReference type="ARBA" id="ARBA00023242"/>
    </source>
</evidence>
<dbReference type="EMBL" id="CAJHNH020005835">
    <property type="protein sequence ID" value="CAG5133019.1"/>
    <property type="molecule type" value="Genomic_DNA"/>
</dbReference>
<dbReference type="InterPro" id="IPR001739">
    <property type="entry name" value="Methyl_CpG_DNA-bd"/>
</dbReference>
<dbReference type="Pfam" id="PF01429">
    <property type="entry name" value="MBD"/>
    <property type="match status" value="1"/>
</dbReference>
<sequence length="490" mass="54585">MVHVHKESLVFGMAEVGSKSALNAAQFVDESAVEIDIADDDDVVELREIRVDSVNTLDSLRHQRGDELTKHKGLQFEATVPDQVVESELITHPVTSQLFPQTETHPNLSFHRPHEDVRENMGNVQKVLNDSSTANDHFVGESAVVIDVADDDSVVVITDDSDSDENTERSPDVLNLPKNTSGSHNNVVSNLQVDSSSEQASSPTTTFRQLSTDVATILLDKMPPVFTPPQAARKSRWTTTPESCNEDLLLEYNLQHLKTVISSDSATSPTIMLFNESDLEHLQKPFTCGWRRELVCRRHSKDRICDVYYKSPEGRKLRSKVELSAYLNSVTNSPVNLTHFTFKRVLLFYPPMESVRLAFSRRSQKPAGQSSSPEKKPQVRDRSSAGHVPTKHTPTEHLFTDSTVGAEHLFTDSTVGATGPLDSLSSVATKSYVVGQDVAHKIDRLSTPMLNIPEPSLLSQSENVTLNSERPILDVVKKRYRKRMHESSPE</sequence>
<feature type="compositionally biased region" description="Polar residues" evidence="6">
    <location>
        <begin position="177"/>
        <end position="188"/>
    </location>
</feature>
<dbReference type="OrthoDB" id="61560at2759"/>
<dbReference type="GO" id="GO:0003677">
    <property type="term" value="F:DNA binding"/>
    <property type="evidence" value="ECO:0007669"/>
    <property type="project" value="UniProtKB-KW"/>
</dbReference>
<feature type="compositionally biased region" description="Basic and acidic residues" evidence="6">
    <location>
        <begin position="373"/>
        <end position="384"/>
    </location>
</feature>
<evidence type="ECO:0000256" key="4">
    <source>
        <dbReference type="ARBA" id="ARBA00023163"/>
    </source>
</evidence>
<evidence type="ECO:0000256" key="6">
    <source>
        <dbReference type="SAM" id="MobiDB-lite"/>
    </source>
</evidence>
<proteinExistence type="predicted"/>
<dbReference type="SUPFAM" id="SSF54171">
    <property type="entry name" value="DNA-binding domain"/>
    <property type="match status" value="1"/>
</dbReference>
<dbReference type="Proteomes" id="UP000678393">
    <property type="component" value="Unassembled WGS sequence"/>
</dbReference>
<gene>
    <name evidence="8" type="ORF">CUNI_LOCUS18577</name>
</gene>
<evidence type="ECO:0000256" key="1">
    <source>
        <dbReference type="ARBA" id="ARBA00004123"/>
    </source>
</evidence>
<comment type="caution">
    <text evidence="8">The sequence shown here is derived from an EMBL/GenBank/DDBJ whole genome shotgun (WGS) entry which is preliminary data.</text>
</comment>
<dbReference type="PROSITE" id="PS50982">
    <property type="entry name" value="MBD"/>
    <property type="match status" value="1"/>
</dbReference>
<name>A0A8S3ZU14_9EUPU</name>
<evidence type="ECO:0000313" key="8">
    <source>
        <dbReference type="EMBL" id="CAG5133019.1"/>
    </source>
</evidence>
<dbReference type="AlphaFoldDB" id="A0A8S3ZU14"/>
<organism evidence="8 9">
    <name type="scientific">Candidula unifasciata</name>
    <dbReference type="NCBI Taxonomy" id="100452"/>
    <lineage>
        <taxon>Eukaryota</taxon>
        <taxon>Metazoa</taxon>
        <taxon>Spiralia</taxon>
        <taxon>Lophotrochozoa</taxon>
        <taxon>Mollusca</taxon>
        <taxon>Gastropoda</taxon>
        <taxon>Heterobranchia</taxon>
        <taxon>Euthyneura</taxon>
        <taxon>Panpulmonata</taxon>
        <taxon>Eupulmonata</taxon>
        <taxon>Stylommatophora</taxon>
        <taxon>Helicina</taxon>
        <taxon>Helicoidea</taxon>
        <taxon>Geomitridae</taxon>
        <taxon>Candidula</taxon>
    </lineage>
</organism>
<keyword evidence="5" id="KW-0539">Nucleus</keyword>
<keyword evidence="4" id="KW-0804">Transcription</keyword>
<dbReference type="CDD" id="cd00122">
    <property type="entry name" value="MBD"/>
    <property type="match status" value="1"/>
</dbReference>